<dbReference type="InterPro" id="IPR046452">
    <property type="entry name" value="HgmA_N"/>
</dbReference>
<sequence length="375" mass="42542">MKNWIGFPHREGEHSRQAHVDLPEGTYEREMGKEGFFGPASHLYHKNIPTGWSSFEGPLQPHAFDTNLLHDFGSSPWDAKMMISNAHMKFRVWKTSGKMDHLVRNADGDDLLFVHNGGGELFCDFGHLTFEAGDYIVLPRGTMWRIEASEPCEIVMVEATNSSYQLPEKGMVGPHAIFDPAVLDVPAIDAAFEAQQGNDEWRVVVKARDQFSTITYPFNPLDAAGWKGDLAVVRVNVRDIRPLMSHRYHLPPSAHTTFVAGRFVVCTFAPRPIESDPGALKVPFYHSNDDYDEIIFYHRGDFFSRDNIDQGMVTFHPYGFTHGPHPKAFKAGEKAARKETDEYAMMIDTRDPVEMSEDAYSVENKDYVNSWKSHD</sequence>
<feature type="domain" description="Homogentisate 1,2-dioxygenase N-terminal" evidence="9">
    <location>
        <begin position="83"/>
        <end position="231"/>
    </location>
</feature>
<feature type="binding site" evidence="8">
    <location>
        <position position="292"/>
    </location>
    <ligand>
        <name>Fe cation</name>
        <dbReference type="ChEBI" id="CHEBI:24875"/>
    </ligand>
</feature>
<comment type="similarity">
    <text evidence="2">Belongs to the homogentisate dioxygenase family.</text>
</comment>
<dbReference type="Pfam" id="PF20510">
    <property type="entry name" value="HgmA_N"/>
    <property type="match status" value="1"/>
</dbReference>
<evidence type="ECO:0000256" key="1">
    <source>
        <dbReference type="ARBA" id="ARBA00001962"/>
    </source>
</evidence>
<feature type="binding site" evidence="8">
    <location>
        <position position="322"/>
    </location>
    <ligand>
        <name>homogentisate</name>
        <dbReference type="ChEBI" id="CHEBI:16169"/>
    </ligand>
</feature>
<feature type="active site" description="Proton acceptor" evidence="7">
    <location>
        <position position="249"/>
    </location>
</feature>
<dbReference type="GO" id="GO:0004411">
    <property type="term" value="F:homogentisate 1,2-dioxygenase activity"/>
    <property type="evidence" value="ECO:0007669"/>
    <property type="project" value="InterPro"/>
</dbReference>
<dbReference type="AlphaFoldDB" id="A0A501PGM6"/>
<feature type="binding site" evidence="8">
    <location>
        <position position="322"/>
    </location>
    <ligand>
        <name>Fe cation</name>
        <dbReference type="ChEBI" id="CHEBI:24875"/>
    </ligand>
</feature>
<dbReference type="Proteomes" id="UP000319148">
    <property type="component" value="Unassembled WGS sequence"/>
</dbReference>
<keyword evidence="5" id="KW-0560">Oxidoreductase</keyword>
<dbReference type="GO" id="GO:0006559">
    <property type="term" value="P:L-phenylalanine catabolic process"/>
    <property type="evidence" value="ECO:0007669"/>
    <property type="project" value="InterPro"/>
</dbReference>
<comment type="cofactor">
    <cofactor evidence="1 8">
        <name>Fe cation</name>
        <dbReference type="ChEBI" id="CHEBI:24875"/>
    </cofactor>
</comment>
<evidence type="ECO:0000256" key="6">
    <source>
        <dbReference type="ARBA" id="ARBA00023004"/>
    </source>
</evidence>
<dbReference type="GO" id="GO:0006570">
    <property type="term" value="P:tyrosine metabolic process"/>
    <property type="evidence" value="ECO:0007669"/>
    <property type="project" value="InterPro"/>
</dbReference>
<accession>A0A501PGM6</accession>
<keyword evidence="4 10" id="KW-0223">Dioxygenase</keyword>
<evidence type="ECO:0000256" key="2">
    <source>
        <dbReference type="ARBA" id="ARBA00007757"/>
    </source>
</evidence>
<dbReference type="PANTHER" id="PTHR11056">
    <property type="entry name" value="HOMOGENTISATE 1,2-DIOXYGENASE"/>
    <property type="match status" value="1"/>
</dbReference>
<dbReference type="Gene3D" id="2.60.120.10">
    <property type="entry name" value="Jelly Rolls"/>
    <property type="match status" value="1"/>
</dbReference>
<gene>
    <name evidence="10" type="ORF">FIV46_13390</name>
</gene>
<reference evidence="11" key="1">
    <citation type="submission" date="2019-06" db="EMBL/GenBank/DDBJ databases">
        <title>The complete genome of Emcibacter congregatus ZYLT.</title>
        <authorList>
            <person name="Zhao Z."/>
        </authorList>
    </citation>
    <scope>NUCLEOTIDE SEQUENCE [LARGE SCALE GENOMIC DNA]</scope>
    <source>
        <strain evidence="11">MCCC 1A06723</strain>
    </source>
</reference>
<name>A0A501PGM6_9PROT</name>
<dbReference type="EMBL" id="VFIY01000015">
    <property type="protein sequence ID" value="TPD59217.1"/>
    <property type="molecule type" value="Genomic_DNA"/>
</dbReference>
<evidence type="ECO:0000259" key="9">
    <source>
        <dbReference type="Pfam" id="PF20510"/>
    </source>
</evidence>
<keyword evidence="3 8" id="KW-0479">Metal-binding</keyword>
<feature type="binding site" evidence="8">
    <location>
        <position position="286"/>
    </location>
    <ligand>
        <name>Fe cation</name>
        <dbReference type="ChEBI" id="CHEBI:24875"/>
    </ligand>
</feature>
<evidence type="ECO:0000256" key="7">
    <source>
        <dbReference type="PIRSR" id="PIRSR605708-1"/>
    </source>
</evidence>
<evidence type="ECO:0000256" key="3">
    <source>
        <dbReference type="ARBA" id="ARBA00022723"/>
    </source>
</evidence>
<evidence type="ECO:0000256" key="4">
    <source>
        <dbReference type="ARBA" id="ARBA00022964"/>
    </source>
</evidence>
<dbReference type="InterPro" id="IPR005708">
    <property type="entry name" value="Homogentis_dOase"/>
</dbReference>
<proteinExistence type="inferred from homology"/>
<dbReference type="SUPFAM" id="SSF51182">
    <property type="entry name" value="RmlC-like cupins"/>
    <property type="match status" value="1"/>
</dbReference>
<keyword evidence="11" id="KW-1185">Reference proteome</keyword>
<evidence type="ECO:0000256" key="8">
    <source>
        <dbReference type="PIRSR" id="PIRSR605708-2"/>
    </source>
</evidence>
<dbReference type="OrthoDB" id="9811253at2"/>
<dbReference type="InterPro" id="IPR011051">
    <property type="entry name" value="RmlC_Cupin_sf"/>
</dbReference>
<keyword evidence="6 8" id="KW-0408">Iron</keyword>
<organism evidence="10 11">
    <name type="scientific">Emcibacter nanhaiensis</name>
    <dbReference type="NCBI Taxonomy" id="1505037"/>
    <lineage>
        <taxon>Bacteria</taxon>
        <taxon>Pseudomonadati</taxon>
        <taxon>Pseudomonadota</taxon>
        <taxon>Alphaproteobacteria</taxon>
        <taxon>Emcibacterales</taxon>
        <taxon>Emcibacteraceae</taxon>
        <taxon>Emcibacter</taxon>
    </lineage>
</organism>
<comment type="caution">
    <text evidence="10">The sequence shown here is derived from an EMBL/GenBank/DDBJ whole genome shotgun (WGS) entry which is preliminary data.</text>
</comment>
<evidence type="ECO:0000313" key="10">
    <source>
        <dbReference type="EMBL" id="TPD59217.1"/>
    </source>
</evidence>
<dbReference type="InterPro" id="IPR014710">
    <property type="entry name" value="RmlC-like_jellyroll"/>
</dbReference>
<dbReference type="GO" id="GO:0046872">
    <property type="term" value="F:metal ion binding"/>
    <property type="evidence" value="ECO:0007669"/>
    <property type="project" value="UniProtKB-KW"/>
</dbReference>
<dbReference type="GO" id="GO:0005737">
    <property type="term" value="C:cytoplasm"/>
    <property type="evidence" value="ECO:0007669"/>
    <property type="project" value="TreeGrafter"/>
</dbReference>
<protein>
    <submittedName>
        <fullName evidence="10">Homogentisate 1,2-dioxygenase</fullName>
    </submittedName>
</protein>
<evidence type="ECO:0000313" key="11">
    <source>
        <dbReference type="Proteomes" id="UP000319148"/>
    </source>
</evidence>
<dbReference type="RefSeq" id="WP_139941436.1">
    <property type="nucleotide sequence ID" value="NZ_JBHSYP010000002.1"/>
</dbReference>
<evidence type="ECO:0000256" key="5">
    <source>
        <dbReference type="ARBA" id="ARBA00023002"/>
    </source>
</evidence>
<dbReference type="PANTHER" id="PTHR11056:SF0">
    <property type="entry name" value="HOMOGENTISATE 1,2-DIOXYGENASE"/>
    <property type="match status" value="1"/>
</dbReference>